<sequence>MNQIAPVAPRDEDALISVLQSSVYPGASPDSIRLALSYCRAAGLDPMLKPVHIVPMWDRNEKRLRDTIMPGIGLYRIQAARSGAYAGKSEPEFGPIVTLKLGGREYRVPEWCKVTIRRVVAGHVCEFTAKEWWIENYATAGKDTDEPNAMWAKRARGQLAKCAEAQALRMAFPELVGAQPTAEEMEGKDLAPLPPARGPVVEHEAQQRQPEWQAMQWPVCDRNGRCREMGDPDAWEAEMLRRIEVIQTNRSLDPAMKPVLIRQVRDANRAVVEWLCERGYAAQVEGVVAAFRAALGEAEPVNGAGDDGIPPGLFQTTPKEVSA</sequence>
<protein>
    <recommendedName>
        <fullName evidence="4">Phage recombination protein Bet</fullName>
    </recommendedName>
</protein>
<dbReference type="AlphaFoldDB" id="A0A8J2ZF15"/>
<organism evidence="2 3">
    <name type="scientific">Caldovatus sediminis</name>
    <dbReference type="NCBI Taxonomy" id="2041189"/>
    <lineage>
        <taxon>Bacteria</taxon>
        <taxon>Pseudomonadati</taxon>
        <taxon>Pseudomonadota</taxon>
        <taxon>Alphaproteobacteria</taxon>
        <taxon>Acetobacterales</taxon>
        <taxon>Roseomonadaceae</taxon>
        <taxon>Caldovatus</taxon>
    </lineage>
</organism>
<comment type="caution">
    <text evidence="2">The sequence shown here is derived from an EMBL/GenBank/DDBJ whole genome shotgun (WGS) entry which is preliminary data.</text>
</comment>
<accession>A0A8J2ZF15</accession>
<feature type="region of interest" description="Disordered" evidence="1">
    <location>
        <begin position="302"/>
        <end position="323"/>
    </location>
</feature>
<dbReference type="GO" id="GO:0003677">
    <property type="term" value="F:DNA binding"/>
    <property type="evidence" value="ECO:0007669"/>
    <property type="project" value="InterPro"/>
</dbReference>
<dbReference type="NCBIfam" id="TIGR01913">
    <property type="entry name" value="bet_lambda"/>
    <property type="match status" value="1"/>
</dbReference>
<dbReference type="Proteomes" id="UP000597507">
    <property type="component" value="Unassembled WGS sequence"/>
</dbReference>
<keyword evidence="3" id="KW-1185">Reference proteome</keyword>
<gene>
    <name evidence="2" type="ORF">GCM10010964_43310</name>
</gene>
<name>A0A8J2ZF15_9PROT</name>
<dbReference type="InterPro" id="IPR018330">
    <property type="entry name" value="RecT_fam"/>
</dbReference>
<evidence type="ECO:0008006" key="4">
    <source>
        <dbReference type="Google" id="ProtNLM"/>
    </source>
</evidence>
<dbReference type="EMBL" id="BMKS01000025">
    <property type="protein sequence ID" value="GGG51405.1"/>
    <property type="molecule type" value="Genomic_DNA"/>
</dbReference>
<evidence type="ECO:0000313" key="3">
    <source>
        <dbReference type="Proteomes" id="UP000597507"/>
    </source>
</evidence>
<feature type="compositionally biased region" description="Polar residues" evidence="1">
    <location>
        <begin position="314"/>
        <end position="323"/>
    </location>
</feature>
<dbReference type="InterPro" id="IPR010183">
    <property type="entry name" value="Phage_lambda_Bet"/>
</dbReference>
<evidence type="ECO:0000313" key="2">
    <source>
        <dbReference type="EMBL" id="GGG51405.1"/>
    </source>
</evidence>
<proteinExistence type="predicted"/>
<dbReference type="Pfam" id="PF03837">
    <property type="entry name" value="RecT"/>
    <property type="match status" value="1"/>
</dbReference>
<dbReference type="RefSeq" id="WP_188904118.1">
    <property type="nucleotide sequence ID" value="NZ_BMKS01000025.1"/>
</dbReference>
<evidence type="ECO:0000256" key="1">
    <source>
        <dbReference type="SAM" id="MobiDB-lite"/>
    </source>
</evidence>
<reference evidence="2 3" key="1">
    <citation type="journal article" date="2014" name="Int. J. Syst. Evol. Microbiol.">
        <title>Complete genome sequence of Corynebacterium casei LMG S-19264T (=DSM 44701T), isolated from a smear-ripened cheese.</title>
        <authorList>
            <consortium name="US DOE Joint Genome Institute (JGI-PGF)"/>
            <person name="Walter F."/>
            <person name="Albersmeier A."/>
            <person name="Kalinowski J."/>
            <person name="Ruckert C."/>
        </authorList>
    </citation>
    <scope>NUCLEOTIDE SEQUENCE [LARGE SCALE GENOMIC DNA]</scope>
    <source>
        <strain evidence="2 3">CGMCC 1.16330</strain>
    </source>
</reference>
<dbReference type="GO" id="GO:0006310">
    <property type="term" value="P:DNA recombination"/>
    <property type="evidence" value="ECO:0007669"/>
    <property type="project" value="InterPro"/>
</dbReference>